<organism evidence="2">
    <name type="scientific">Medicago truncatula</name>
    <name type="common">Barrel medic</name>
    <name type="synonym">Medicago tribuloides</name>
    <dbReference type="NCBI Taxonomy" id="3880"/>
    <lineage>
        <taxon>Eukaryota</taxon>
        <taxon>Viridiplantae</taxon>
        <taxon>Streptophyta</taxon>
        <taxon>Embryophyta</taxon>
        <taxon>Tracheophyta</taxon>
        <taxon>Spermatophyta</taxon>
        <taxon>Magnoliopsida</taxon>
        <taxon>eudicotyledons</taxon>
        <taxon>Gunneridae</taxon>
        <taxon>Pentapetalae</taxon>
        <taxon>rosids</taxon>
        <taxon>fabids</taxon>
        <taxon>Fabales</taxon>
        <taxon>Fabaceae</taxon>
        <taxon>Papilionoideae</taxon>
        <taxon>50 kb inversion clade</taxon>
        <taxon>NPAAA clade</taxon>
        <taxon>Hologalegina</taxon>
        <taxon>IRL clade</taxon>
        <taxon>Trifolieae</taxon>
        <taxon>Medicago</taxon>
    </lineage>
</organism>
<proteinExistence type="predicted"/>
<name>A2Q458_MEDTR</name>
<dbReference type="AlphaFoldDB" id="A2Q458"/>
<dbReference type="EMBL" id="AC155896">
    <property type="protein sequence ID" value="ABN08408.1"/>
    <property type="molecule type" value="Genomic_DNA"/>
</dbReference>
<gene>
    <name evidence="2" type="ORF">MtrDRAFT_AC155896g37v2</name>
</gene>
<evidence type="ECO:0000313" key="2">
    <source>
        <dbReference type="EMBL" id="ABN08408.1"/>
    </source>
</evidence>
<feature type="region of interest" description="Disordered" evidence="1">
    <location>
        <begin position="21"/>
        <end position="41"/>
    </location>
</feature>
<accession>A2Q458</accession>
<sequence length="81" mass="9252">MISNLQHKNIETVTDVGSAVKKNSTLTNSDQDSDDDQEQTRSWMKKVVLPTFKGTYPIGLMALIKIRIIEMRLLQVNLRFS</sequence>
<reference evidence="2" key="2">
    <citation type="submission" date="2007-03" db="EMBL/GenBank/DDBJ databases">
        <authorList>
            <consortium name="The International Medicago Genome Annotation Group"/>
        </authorList>
    </citation>
    <scope>NUCLEOTIDE SEQUENCE</scope>
</reference>
<evidence type="ECO:0000256" key="1">
    <source>
        <dbReference type="SAM" id="MobiDB-lite"/>
    </source>
</evidence>
<reference evidence="2" key="1">
    <citation type="submission" date="2005-01" db="EMBL/GenBank/DDBJ databases">
        <authorList>
            <person name="Town C.D."/>
        </authorList>
    </citation>
    <scope>NUCLEOTIDE SEQUENCE</scope>
</reference>
<protein>
    <submittedName>
        <fullName evidence="2">Uncharacterized protein</fullName>
    </submittedName>
</protein>